<keyword evidence="3" id="KW-1185">Reference proteome</keyword>
<gene>
    <name evidence="2" type="ORF">JL102_14565</name>
</gene>
<accession>A0A937F9A2</accession>
<comment type="caution">
    <text evidence="2">The sequence shown here is derived from an EMBL/GenBank/DDBJ whole genome shotgun (WGS) entry which is preliminary data.</text>
</comment>
<dbReference type="PANTHER" id="PTHR13136">
    <property type="entry name" value="TESTIS DEVELOPMENT PROTEIN PRTD"/>
    <property type="match status" value="1"/>
</dbReference>
<evidence type="ECO:0000259" key="1">
    <source>
        <dbReference type="Pfam" id="PF20408"/>
    </source>
</evidence>
<dbReference type="GO" id="GO:0016787">
    <property type="term" value="F:hydrolase activity"/>
    <property type="evidence" value="ECO:0007669"/>
    <property type="project" value="UniProtKB-KW"/>
</dbReference>
<dbReference type="PANTHER" id="PTHR13136:SF11">
    <property type="entry name" value="TESTIS-EXPRESSED PROTEIN 30"/>
    <property type="match status" value="1"/>
</dbReference>
<dbReference type="AlphaFoldDB" id="A0A937F9A2"/>
<reference evidence="2" key="1">
    <citation type="submission" date="2021-01" db="EMBL/GenBank/DDBJ databases">
        <title>Fulvivirga kasyanovii gen. nov., sp nov., a novel member of the phylum Bacteroidetes isolated from seawater in a mussel farm.</title>
        <authorList>
            <person name="Zhao L.-H."/>
            <person name="Wang Z.-J."/>
        </authorList>
    </citation>
    <scope>NUCLEOTIDE SEQUENCE</scope>
    <source>
        <strain evidence="2">2943</strain>
    </source>
</reference>
<dbReference type="InterPro" id="IPR046879">
    <property type="entry name" value="KANL3/Tex30_Abhydrolase"/>
</dbReference>
<sequence>MKQITFNMTKTTTTFYISDDIGSVSGQWLYAKDAIAQMVIGHGAGAGMYHPFMKLLAVKLQEQGISTLRYQFPYMEAGKKMPDRPKKATKTIEEIIKAVHQDFPNTPLFAAGKSFGGRMTSQLLSEWQPDYIKGLVFYGFPLHAPGKPSTDRADHLKEVKSPMFFLQGTRDKLATPELLNEVTKPLSLSTVKYFDGADHSFAYLKKSNINVDESIEMLALATRKWIDSIFSDET</sequence>
<dbReference type="Gene3D" id="3.40.50.1820">
    <property type="entry name" value="alpha/beta hydrolase"/>
    <property type="match status" value="1"/>
</dbReference>
<evidence type="ECO:0000313" key="2">
    <source>
        <dbReference type="EMBL" id="MBL3657367.1"/>
    </source>
</evidence>
<protein>
    <submittedName>
        <fullName evidence="2">Dienelactone hydrolase family protein</fullName>
    </submittedName>
</protein>
<name>A0A937F9A2_9BACT</name>
<dbReference type="SUPFAM" id="SSF53474">
    <property type="entry name" value="alpha/beta-Hydrolases"/>
    <property type="match status" value="1"/>
</dbReference>
<proteinExistence type="predicted"/>
<evidence type="ECO:0000313" key="3">
    <source>
        <dbReference type="Proteomes" id="UP000659388"/>
    </source>
</evidence>
<dbReference type="Proteomes" id="UP000659388">
    <property type="component" value="Unassembled WGS sequence"/>
</dbReference>
<keyword evidence="2" id="KW-0378">Hydrolase</keyword>
<feature type="domain" description="KANL3/Tex30 alpha/beta hydrolase-like" evidence="1">
    <location>
        <begin position="36"/>
        <end position="226"/>
    </location>
</feature>
<dbReference type="InterPro" id="IPR029058">
    <property type="entry name" value="AB_hydrolase_fold"/>
</dbReference>
<organism evidence="2 3">
    <name type="scientific">Fulvivirga sediminis</name>
    <dbReference type="NCBI Taxonomy" id="2803949"/>
    <lineage>
        <taxon>Bacteria</taxon>
        <taxon>Pseudomonadati</taxon>
        <taxon>Bacteroidota</taxon>
        <taxon>Cytophagia</taxon>
        <taxon>Cytophagales</taxon>
        <taxon>Fulvivirgaceae</taxon>
        <taxon>Fulvivirga</taxon>
    </lineage>
</organism>
<dbReference type="EMBL" id="JAESIY010000007">
    <property type="protein sequence ID" value="MBL3657367.1"/>
    <property type="molecule type" value="Genomic_DNA"/>
</dbReference>
<dbReference type="InterPro" id="IPR026555">
    <property type="entry name" value="NSL3/Tex30"/>
</dbReference>
<dbReference type="Pfam" id="PF20408">
    <property type="entry name" value="Abhydrolase_11"/>
    <property type="match status" value="1"/>
</dbReference>
<dbReference type="RefSeq" id="WP_202245144.1">
    <property type="nucleotide sequence ID" value="NZ_JAESIY010000007.1"/>
</dbReference>